<dbReference type="InterPro" id="IPR014746">
    <property type="entry name" value="Gln_synth/guanido_kin_cat_dom"/>
</dbReference>
<accession>A0A1F7GWQ2</accession>
<feature type="domain" description="Asn/Gln amidotransferase" evidence="11">
    <location>
        <begin position="349"/>
        <end position="459"/>
    </location>
</feature>
<dbReference type="Pfam" id="PF02934">
    <property type="entry name" value="GatB_N"/>
    <property type="match status" value="1"/>
</dbReference>
<dbReference type="GO" id="GO:0050566">
    <property type="term" value="F:asparaginyl-tRNA synthase (glutamine-hydrolyzing) activity"/>
    <property type="evidence" value="ECO:0007669"/>
    <property type="project" value="RHEA"/>
</dbReference>
<dbReference type="Pfam" id="PF02637">
    <property type="entry name" value="GatB_Yqey"/>
    <property type="match status" value="1"/>
</dbReference>
<dbReference type="PANTHER" id="PTHR11659:SF0">
    <property type="entry name" value="GLUTAMYL-TRNA(GLN) AMIDOTRANSFERASE SUBUNIT B, MITOCHONDRIAL"/>
    <property type="match status" value="1"/>
</dbReference>
<dbReference type="Gene3D" id="1.10.150.380">
    <property type="entry name" value="GatB domain, N-terminal subdomain"/>
    <property type="match status" value="1"/>
</dbReference>
<dbReference type="GO" id="GO:0006412">
    <property type="term" value="P:translation"/>
    <property type="evidence" value="ECO:0007669"/>
    <property type="project" value="UniProtKB-UniRule"/>
</dbReference>
<dbReference type="PANTHER" id="PTHR11659">
    <property type="entry name" value="GLUTAMYL-TRNA GLN AMIDOTRANSFERASE SUBUNIT B MITOCHONDRIAL AND PROKARYOTIC PET112-RELATED"/>
    <property type="match status" value="1"/>
</dbReference>
<protein>
    <recommendedName>
        <fullName evidence="10">Aspartyl/glutamyl-tRNA(Asn/Gln) amidotransferase subunit B</fullName>
        <shortName evidence="10">Asp/Glu-ADT subunit B</shortName>
        <ecNumber evidence="10">6.3.5.-</ecNumber>
    </recommendedName>
</protein>
<dbReference type="Gene3D" id="1.10.10.410">
    <property type="match status" value="1"/>
</dbReference>
<dbReference type="InterPro" id="IPR023168">
    <property type="entry name" value="GatB_Yqey_C_2"/>
</dbReference>
<dbReference type="PROSITE" id="PS01234">
    <property type="entry name" value="GATB"/>
    <property type="match status" value="1"/>
</dbReference>
<evidence type="ECO:0000256" key="1">
    <source>
        <dbReference type="ARBA" id="ARBA00005306"/>
    </source>
</evidence>
<comment type="catalytic activity">
    <reaction evidence="9 10">
        <text>L-glutamyl-tRNA(Gln) + L-glutamine + ATP + H2O = L-glutaminyl-tRNA(Gln) + L-glutamate + ADP + phosphate + H(+)</text>
        <dbReference type="Rhea" id="RHEA:17521"/>
        <dbReference type="Rhea" id="RHEA-COMP:9681"/>
        <dbReference type="Rhea" id="RHEA-COMP:9684"/>
        <dbReference type="ChEBI" id="CHEBI:15377"/>
        <dbReference type="ChEBI" id="CHEBI:15378"/>
        <dbReference type="ChEBI" id="CHEBI:29985"/>
        <dbReference type="ChEBI" id="CHEBI:30616"/>
        <dbReference type="ChEBI" id="CHEBI:43474"/>
        <dbReference type="ChEBI" id="CHEBI:58359"/>
        <dbReference type="ChEBI" id="CHEBI:78520"/>
        <dbReference type="ChEBI" id="CHEBI:78521"/>
        <dbReference type="ChEBI" id="CHEBI:456216"/>
    </reaction>
</comment>
<proteinExistence type="inferred from homology"/>
<evidence type="ECO:0000313" key="12">
    <source>
        <dbReference type="EMBL" id="OGK23351.1"/>
    </source>
</evidence>
<evidence type="ECO:0000256" key="7">
    <source>
        <dbReference type="ARBA" id="ARBA00024799"/>
    </source>
</evidence>
<dbReference type="InterPro" id="IPR042114">
    <property type="entry name" value="GatB_C_1"/>
</dbReference>
<dbReference type="InterPro" id="IPR017959">
    <property type="entry name" value="Asn/Gln-tRNA_amidoTrfase_suB/E"/>
</dbReference>
<evidence type="ECO:0000256" key="3">
    <source>
        <dbReference type="ARBA" id="ARBA00022598"/>
    </source>
</evidence>
<evidence type="ECO:0000256" key="5">
    <source>
        <dbReference type="ARBA" id="ARBA00022840"/>
    </source>
</evidence>
<comment type="caution">
    <text evidence="12">The sequence shown here is derived from an EMBL/GenBank/DDBJ whole genome shotgun (WGS) entry which is preliminary data.</text>
</comment>
<reference evidence="12 13" key="1">
    <citation type="journal article" date="2016" name="Nat. Commun.">
        <title>Thousands of microbial genomes shed light on interconnected biogeochemical processes in an aquifer system.</title>
        <authorList>
            <person name="Anantharaman K."/>
            <person name="Brown C.T."/>
            <person name="Hug L.A."/>
            <person name="Sharon I."/>
            <person name="Castelle C.J."/>
            <person name="Probst A.J."/>
            <person name="Thomas B.C."/>
            <person name="Singh A."/>
            <person name="Wilkins M.J."/>
            <person name="Karaoz U."/>
            <person name="Brodie E.L."/>
            <person name="Williams K.H."/>
            <person name="Hubbard S.S."/>
            <person name="Banfield J.F."/>
        </authorList>
    </citation>
    <scope>NUCLEOTIDE SEQUENCE [LARGE SCALE GENOMIC DNA]</scope>
</reference>
<comment type="catalytic activity">
    <reaction evidence="8 10">
        <text>L-aspartyl-tRNA(Asn) + L-glutamine + ATP + H2O = L-asparaginyl-tRNA(Asn) + L-glutamate + ADP + phosphate + 2 H(+)</text>
        <dbReference type="Rhea" id="RHEA:14513"/>
        <dbReference type="Rhea" id="RHEA-COMP:9674"/>
        <dbReference type="Rhea" id="RHEA-COMP:9677"/>
        <dbReference type="ChEBI" id="CHEBI:15377"/>
        <dbReference type="ChEBI" id="CHEBI:15378"/>
        <dbReference type="ChEBI" id="CHEBI:29985"/>
        <dbReference type="ChEBI" id="CHEBI:30616"/>
        <dbReference type="ChEBI" id="CHEBI:43474"/>
        <dbReference type="ChEBI" id="CHEBI:58359"/>
        <dbReference type="ChEBI" id="CHEBI:78515"/>
        <dbReference type="ChEBI" id="CHEBI:78516"/>
        <dbReference type="ChEBI" id="CHEBI:456216"/>
    </reaction>
</comment>
<dbReference type="InterPro" id="IPR004413">
    <property type="entry name" value="GatB"/>
</dbReference>
<dbReference type="InterPro" id="IPR006075">
    <property type="entry name" value="Asn/Gln-tRNA_Trfase_suB/E_cat"/>
</dbReference>
<evidence type="ECO:0000256" key="8">
    <source>
        <dbReference type="ARBA" id="ARBA00047380"/>
    </source>
</evidence>
<comment type="function">
    <text evidence="7 10">Allows the formation of correctly charged Asn-tRNA(Asn) or Gln-tRNA(Gln) through the transamidation of misacylated Asp-tRNA(Asn) or Glu-tRNA(Gln) in organisms which lack either or both of asparaginyl-tRNA or glutaminyl-tRNA synthetases. The reaction takes place in the presence of glutamine and ATP through an activated phospho-Asp-tRNA(Asn) or phospho-Glu-tRNA(Gln).</text>
</comment>
<comment type="subunit">
    <text evidence="2 10">Heterotrimer of A, B and C subunits.</text>
</comment>
<keyword evidence="4 10" id="KW-0547">Nucleotide-binding</keyword>
<dbReference type="InterPro" id="IPR018027">
    <property type="entry name" value="Asn/Gln_amidotransferase"/>
</dbReference>
<keyword evidence="5 10" id="KW-0067">ATP-binding</keyword>
<dbReference type="HAMAP" id="MF_00121">
    <property type="entry name" value="GatB"/>
    <property type="match status" value="1"/>
</dbReference>
<dbReference type="GO" id="GO:0005524">
    <property type="term" value="F:ATP binding"/>
    <property type="evidence" value="ECO:0007669"/>
    <property type="project" value="UniProtKB-KW"/>
</dbReference>
<dbReference type="NCBIfam" id="TIGR00133">
    <property type="entry name" value="gatB"/>
    <property type="match status" value="1"/>
</dbReference>
<evidence type="ECO:0000256" key="2">
    <source>
        <dbReference type="ARBA" id="ARBA00011123"/>
    </source>
</evidence>
<dbReference type="GO" id="GO:0070681">
    <property type="term" value="P:glutaminyl-tRNAGln biosynthesis via transamidation"/>
    <property type="evidence" value="ECO:0007669"/>
    <property type="project" value="TreeGrafter"/>
</dbReference>
<organism evidence="12 13">
    <name type="scientific">Candidatus Roizmanbacteria bacterium RIFCSPHIGHO2_02_FULL_38_11</name>
    <dbReference type="NCBI Taxonomy" id="1802039"/>
    <lineage>
        <taxon>Bacteria</taxon>
        <taxon>Candidatus Roizmaniibacteriota</taxon>
    </lineage>
</organism>
<dbReference type="SUPFAM" id="SSF89095">
    <property type="entry name" value="GatB/YqeY motif"/>
    <property type="match status" value="2"/>
</dbReference>
<dbReference type="InterPro" id="IPR017958">
    <property type="entry name" value="Gln-tRNA_amidoTrfase_suB_CS"/>
</dbReference>
<comment type="similarity">
    <text evidence="1 10">Belongs to the GatB/GatE family. GatB subfamily.</text>
</comment>
<evidence type="ECO:0000256" key="10">
    <source>
        <dbReference type="HAMAP-Rule" id="MF_00121"/>
    </source>
</evidence>
<dbReference type="SUPFAM" id="SSF55931">
    <property type="entry name" value="Glutamine synthetase/guanido kinase"/>
    <property type="match status" value="1"/>
</dbReference>
<dbReference type="NCBIfam" id="NF004012">
    <property type="entry name" value="PRK05477.1-2"/>
    <property type="match status" value="1"/>
</dbReference>
<keyword evidence="6 10" id="KW-0648">Protein biosynthesis</keyword>
<evidence type="ECO:0000256" key="6">
    <source>
        <dbReference type="ARBA" id="ARBA00022917"/>
    </source>
</evidence>
<sequence>MNKYKPVIGLEIHVELKTKSKMFCGCPAVFFGKKPNTQTCPVCLGLPGALPVPNRKAIDWTILIGKALNCKINEVSKFDRKHYFYPDLPKGYQISQYDEPIAIDGSLKLKIKNEKLKIEEKTFRITRVHLEEDTGKLLHVGADTLVDFNRSGVPLVEVVTEPDFDNADDVKRFLEELQVIIRYLGVSDADMEKGSMRLEPNISVRKLEVGSWELEERKKPQTSNHKPQTFLPKYKVEVKNINSFRFVKQAIEYEVERQIGILEKGETPMQETRGFDDKKGITYGQRSKEEAHDYRYFPEPDIPPMTFSKKYIEGIEVPELPNQKVERYLKLGLRYSNAFTLTRNKKLNDLFEETTSKIKVQDKIQVTDIANLLINKREFANLSSEELYRKLKELKSPKQFDEKLLDTTINQLIGVNKKAVEDYKKGKENAIMFLVGQVMGEMKGKADAKTVISKLKAQMSNPNLKSKN</sequence>
<dbReference type="SMART" id="SM00845">
    <property type="entry name" value="GatB_Yqey"/>
    <property type="match status" value="1"/>
</dbReference>
<dbReference type="GO" id="GO:0050567">
    <property type="term" value="F:glutaminyl-tRNA synthase (glutamine-hydrolyzing) activity"/>
    <property type="evidence" value="ECO:0007669"/>
    <property type="project" value="UniProtKB-UniRule"/>
</dbReference>
<dbReference type="Proteomes" id="UP000177913">
    <property type="component" value="Unassembled WGS sequence"/>
</dbReference>
<evidence type="ECO:0000259" key="11">
    <source>
        <dbReference type="SMART" id="SM00845"/>
    </source>
</evidence>
<dbReference type="EMBL" id="MFZO01000048">
    <property type="protein sequence ID" value="OGK23351.1"/>
    <property type="molecule type" value="Genomic_DNA"/>
</dbReference>
<evidence type="ECO:0000256" key="9">
    <source>
        <dbReference type="ARBA" id="ARBA00047913"/>
    </source>
</evidence>
<evidence type="ECO:0000313" key="13">
    <source>
        <dbReference type="Proteomes" id="UP000177913"/>
    </source>
</evidence>
<keyword evidence="3 10" id="KW-0436">Ligase</keyword>
<dbReference type="EC" id="6.3.5.-" evidence="10"/>
<dbReference type="InterPro" id="IPR003789">
    <property type="entry name" value="Asn/Gln_tRNA_amidoTrase-B-like"/>
</dbReference>
<dbReference type="AlphaFoldDB" id="A0A1F7GWQ2"/>
<gene>
    <name evidence="10" type="primary">gatB</name>
    <name evidence="12" type="ORF">A3C25_06455</name>
</gene>
<evidence type="ECO:0000256" key="4">
    <source>
        <dbReference type="ARBA" id="ARBA00022741"/>
    </source>
</evidence>
<name>A0A1F7GWQ2_9BACT</name>